<sequence length="144" mass="16360">MLGTVFAVDKRHIQDLVLEFYAAILLVPNISDLGWQVAVRNTQVFFSQDELARFMGYESSMDAFPWLPLYKKDRPPTLSCFGGKQHGPWATASLLESHAPDFILLHRPEEAHHIDFVSSTKLMLLVRQGALIDLVAYIFMIVRA</sequence>
<gene>
    <name evidence="1" type="ORF">CJ030_MR7G000003</name>
    <name evidence="2" type="ORF">CJ030_MR7G002273</name>
</gene>
<evidence type="ECO:0000313" key="1">
    <source>
        <dbReference type="EMBL" id="KAB1206541.1"/>
    </source>
</evidence>
<comment type="caution">
    <text evidence="2">The sequence shown here is derived from an EMBL/GenBank/DDBJ whole genome shotgun (WGS) entry which is preliminary data.</text>
</comment>
<evidence type="ECO:0000313" key="3">
    <source>
        <dbReference type="Proteomes" id="UP000516437"/>
    </source>
</evidence>
<dbReference type="AlphaFoldDB" id="A0A6A1V462"/>
<dbReference type="EMBL" id="RXIC02000025">
    <property type="protein sequence ID" value="KAB1206617.1"/>
    <property type="molecule type" value="Genomic_DNA"/>
</dbReference>
<keyword evidence="3" id="KW-1185">Reference proteome</keyword>
<protein>
    <submittedName>
        <fullName evidence="2">Uncharacterized protein</fullName>
    </submittedName>
</protein>
<accession>A0A6A1V462</accession>
<evidence type="ECO:0000313" key="2">
    <source>
        <dbReference type="EMBL" id="KAB1206617.1"/>
    </source>
</evidence>
<proteinExistence type="predicted"/>
<name>A0A6A1V462_9ROSI</name>
<reference evidence="2" key="1">
    <citation type="submission" date="2018-07" db="EMBL/GenBank/DDBJ databases">
        <authorList>
            <person name="Gao Z.-S."/>
            <person name="Jia H.-M."/>
            <person name="Jia H.-J."/>
            <person name="Cai Q.-L."/>
            <person name="Wang Y."/>
            <person name="Zhao H.-B."/>
        </authorList>
    </citation>
    <scope>NUCLEOTIDE SEQUENCE</scope>
    <source>
        <tissue evidence="2">Leaves</tissue>
    </source>
</reference>
<organism evidence="2 3">
    <name type="scientific">Morella rubra</name>
    <name type="common">Chinese bayberry</name>
    <dbReference type="NCBI Taxonomy" id="262757"/>
    <lineage>
        <taxon>Eukaryota</taxon>
        <taxon>Viridiplantae</taxon>
        <taxon>Streptophyta</taxon>
        <taxon>Embryophyta</taxon>
        <taxon>Tracheophyta</taxon>
        <taxon>Spermatophyta</taxon>
        <taxon>Magnoliopsida</taxon>
        <taxon>eudicotyledons</taxon>
        <taxon>Gunneridae</taxon>
        <taxon>Pentapetalae</taxon>
        <taxon>rosids</taxon>
        <taxon>fabids</taxon>
        <taxon>Fagales</taxon>
        <taxon>Myricaceae</taxon>
        <taxon>Morella</taxon>
    </lineage>
</organism>
<reference evidence="2 3" key="2">
    <citation type="journal article" date="2019" name="Plant Biotechnol. J.">
        <title>The red bayberry genome and genetic basis of sex determination.</title>
        <authorList>
            <person name="Jia H.M."/>
            <person name="Jia H.J."/>
            <person name="Cai Q.L."/>
            <person name="Wang Y."/>
            <person name="Zhao H.B."/>
            <person name="Yang W.F."/>
            <person name="Wang G.Y."/>
            <person name="Li Y.H."/>
            <person name="Zhan D.L."/>
            <person name="Shen Y.T."/>
            <person name="Niu Q.F."/>
            <person name="Chang L."/>
            <person name="Qiu J."/>
            <person name="Zhao L."/>
            <person name="Xie H.B."/>
            <person name="Fu W.Y."/>
            <person name="Jin J."/>
            <person name="Li X.W."/>
            <person name="Jiao Y."/>
            <person name="Zhou C.C."/>
            <person name="Tu T."/>
            <person name="Chai C.Y."/>
            <person name="Gao J.L."/>
            <person name="Fan L.J."/>
            <person name="van de Weg E."/>
            <person name="Wang J.Y."/>
            <person name="Gao Z.S."/>
        </authorList>
    </citation>
    <scope>NUCLEOTIDE SEQUENCE [LARGE SCALE GENOMIC DNA]</scope>
    <source>
        <tissue evidence="2">Leaves</tissue>
    </source>
</reference>
<reference evidence="2" key="3">
    <citation type="submission" date="2019-09" db="EMBL/GenBank/DDBJ databases">
        <authorList>
            <person name="Gao Z."/>
        </authorList>
    </citation>
    <scope>NUCLEOTIDE SEQUENCE</scope>
    <source>
        <tissue evidence="2">Leaves</tissue>
    </source>
</reference>
<dbReference type="Proteomes" id="UP000516437">
    <property type="component" value="Chromosome 7"/>
</dbReference>
<dbReference type="EMBL" id="RXIC02000025">
    <property type="protein sequence ID" value="KAB1206541.1"/>
    <property type="molecule type" value="Genomic_DNA"/>
</dbReference>